<dbReference type="AlphaFoldDB" id="A0A8T0ETY8"/>
<evidence type="ECO:0000313" key="2">
    <source>
        <dbReference type="Proteomes" id="UP000807504"/>
    </source>
</evidence>
<accession>A0A8T0ETY8</accession>
<proteinExistence type="predicted"/>
<dbReference type="EMBL" id="JABXBU010002072">
    <property type="protein sequence ID" value="KAF8777489.1"/>
    <property type="molecule type" value="Genomic_DNA"/>
</dbReference>
<keyword evidence="2" id="KW-1185">Reference proteome</keyword>
<sequence length="192" mass="22636">MKTKCSILWLQSNRNRKLERLVLSFPATAANYPKVVAQLKERFRWEDLLVQIYVRDLLTIIIKNAVSSRAKTDLSRLYDELEGKLRTLESLGHTQEKFRNFLAPLVESCLPEEVLMMWERIRNHHELGNNTDEKNARSLESLMTFLRQEVQGEEMVALSRIVVLQRIKLPIKRNMPLPLKTKLMEIRRLQQP</sequence>
<organism evidence="1 2">
    <name type="scientific">Argiope bruennichi</name>
    <name type="common">Wasp spider</name>
    <name type="synonym">Aranea bruennichi</name>
    <dbReference type="NCBI Taxonomy" id="94029"/>
    <lineage>
        <taxon>Eukaryota</taxon>
        <taxon>Metazoa</taxon>
        <taxon>Ecdysozoa</taxon>
        <taxon>Arthropoda</taxon>
        <taxon>Chelicerata</taxon>
        <taxon>Arachnida</taxon>
        <taxon>Araneae</taxon>
        <taxon>Araneomorphae</taxon>
        <taxon>Entelegynae</taxon>
        <taxon>Araneoidea</taxon>
        <taxon>Araneidae</taxon>
        <taxon>Argiope</taxon>
    </lineage>
</organism>
<evidence type="ECO:0000313" key="1">
    <source>
        <dbReference type="EMBL" id="KAF8777489.1"/>
    </source>
</evidence>
<dbReference type="InterPro" id="IPR005312">
    <property type="entry name" value="DUF1759"/>
</dbReference>
<gene>
    <name evidence="1" type="ORF">HNY73_014345</name>
</gene>
<protein>
    <submittedName>
        <fullName evidence="1">Uncharacterized protein</fullName>
    </submittedName>
</protein>
<name>A0A8T0ETY8_ARGBR</name>
<reference evidence="1" key="1">
    <citation type="journal article" date="2020" name="bioRxiv">
        <title>Chromosome-level reference genome of the European wasp spider Argiope bruennichi: a resource for studies on range expansion and evolutionary adaptation.</title>
        <authorList>
            <person name="Sheffer M.M."/>
            <person name="Hoppe A."/>
            <person name="Krehenwinkel H."/>
            <person name="Uhl G."/>
            <person name="Kuss A.W."/>
            <person name="Jensen L."/>
            <person name="Jensen C."/>
            <person name="Gillespie R.G."/>
            <person name="Hoff K.J."/>
            <person name="Prost S."/>
        </authorList>
    </citation>
    <scope>NUCLEOTIDE SEQUENCE</scope>
</reference>
<reference evidence="1" key="2">
    <citation type="submission" date="2020-06" db="EMBL/GenBank/DDBJ databases">
        <authorList>
            <person name="Sheffer M."/>
        </authorList>
    </citation>
    <scope>NUCLEOTIDE SEQUENCE</scope>
</reference>
<dbReference type="Pfam" id="PF03564">
    <property type="entry name" value="DUF1759"/>
    <property type="match status" value="1"/>
</dbReference>
<comment type="caution">
    <text evidence="1">The sequence shown here is derived from an EMBL/GenBank/DDBJ whole genome shotgun (WGS) entry which is preliminary data.</text>
</comment>
<dbReference type="Proteomes" id="UP000807504">
    <property type="component" value="Unassembled WGS sequence"/>
</dbReference>